<evidence type="ECO:0000313" key="2">
    <source>
        <dbReference type="Proteomes" id="UP000436088"/>
    </source>
</evidence>
<accession>A0A6A3B204</accession>
<proteinExistence type="predicted"/>
<organism evidence="1 2">
    <name type="scientific">Hibiscus syriacus</name>
    <name type="common">Rose of Sharon</name>
    <dbReference type="NCBI Taxonomy" id="106335"/>
    <lineage>
        <taxon>Eukaryota</taxon>
        <taxon>Viridiplantae</taxon>
        <taxon>Streptophyta</taxon>
        <taxon>Embryophyta</taxon>
        <taxon>Tracheophyta</taxon>
        <taxon>Spermatophyta</taxon>
        <taxon>Magnoliopsida</taxon>
        <taxon>eudicotyledons</taxon>
        <taxon>Gunneridae</taxon>
        <taxon>Pentapetalae</taxon>
        <taxon>rosids</taxon>
        <taxon>malvids</taxon>
        <taxon>Malvales</taxon>
        <taxon>Malvaceae</taxon>
        <taxon>Malvoideae</taxon>
        <taxon>Hibiscus</taxon>
    </lineage>
</organism>
<evidence type="ECO:0000313" key="1">
    <source>
        <dbReference type="EMBL" id="KAE8709385.1"/>
    </source>
</evidence>
<keyword evidence="2" id="KW-1185">Reference proteome</keyword>
<gene>
    <name evidence="1" type="ORF">F3Y22_tig00110332pilonHSYRG01418</name>
</gene>
<protein>
    <submittedName>
        <fullName evidence="1">GATA transcription factor 2-like</fullName>
    </submittedName>
</protein>
<dbReference type="EMBL" id="VEPZ02000937">
    <property type="protein sequence ID" value="KAE8709385.1"/>
    <property type="molecule type" value="Genomic_DNA"/>
</dbReference>
<reference evidence="1" key="1">
    <citation type="submission" date="2019-09" db="EMBL/GenBank/DDBJ databases">
        <title>Draft genome information of white flower Hibiscus syriacus.</title>
        <authorList>
            <person name="Kim Y.-M."/>
        </authorList>
    </citation>
    <scope>NUCLEOTIDE SEQUENCE [LARGE SCALE GENOMIC DNA]</scope>
    <source>
        <strain evidence="1">YM2019G1</strain>
    </source>
</reference>
<name>A0A6A3B204_HIBSY</name>
<comment type="caution">
    <text evidence="1">The sequence shown here is derived from an EMBL/GenBank/DDBJ whole genome shotgun (WGS) entry which is preliminary data.</text>
</comment>
<sequence>MTWLSGPRHSHHWRLPIRNMAAPMDHRERAALHNREGLPVRYSSRRRFAGHRRPEQDSQQRLRARFSVEKLGDPIASIWTGFEPVYLDDEIRVVKDIRDDYLIVERGPYNWKE</sequence>
<dbReference type="AlphaFoldDB" id="A0A6A3B204"/>
<dbReference type="Proteomes" id="UP000436088">
    <property type="component" value="Unassembled WGS sequence"/>
</dbReference>